<proteinExistence type="predicted"/>
<evidence type="ECO:0000313" key="2">
    <source>
        <dbReference type="EMBL" id="KAF0906158.1"/>
    </source>
</evidence>
<name>A0A6G1D0D4_9ORYZ</name>
<protein>
    <submittedName>
        <fullName evidence="2">Uncharacterized protein</fullName>
    </submittedName>
</protein>
<keyword evidence="3" id="KW-1185">Reference proteome</keyword>
<evidence type="ECO:0000256" key="1">
    <source>
        <dbReference type="SAM" id="MobiDB-lite"/>
    </source>
</evidence>
<feature type="region of interest" description="Disordered" evidence="1">
    <location>
        <begin position="1"/>
        <end position="131"/>
    </location>
</feature>
<dbReference type="AlphaFoldDB" id="A0A6G1D0D4"/>
<evidence type="ECO:0000313" key="3">
    <source>
        <dbReference type="Proteomes" id="UP000479710"/>
    </source>
</evidence>
<gene>
    <name evidence="2" type="ORF">E2562_009148</name>
</gene>
<dbReference type="EMBL" id="SPHZ02000007">
    <property type="protein sequence ID" value="KAF0906158.1"/>
    <property type="molecule type" value="Genomic_DNA"/>
</dbReference>
<reference evidence="2 3" key="1">
    <citation type="submission" date="2019-11" db="EMBL/GenBank/DDBJ databases">
        <title>Whole genome sequence of Oryza granulata.</title>
        <authorList>
            <person name="Li W."/>
        </authorList>
    </citation>
    <scope>NUCLEOTIDE SEQUENCE [LARGE SCALE GENOMIC DNA]</scope>
    <source>
        <strain evidence="3">cv. Menghai</strain>
        <tissue evidence="2">Leaf</tissue>
    </source>
</reference>
<sequence>MESFFACSDGSSIGSLGKTKRPSPYGAGIAAGKSPMMWGDVDDDDDDLAGKSGGDHGQLQMAPPPMMDGGIDDMDSIADVYEPKPIMSGDSTGSKGGGGYDAPVSKLERPSARRPQQLGGEGSPSIMGVNV</sequence>
<accession>A0A6G1D0D4</accession>
<comment type="caution">
    <text evidence="2">The sequence shown here is derived from an EMBL/GenBank/DDBJ whole genome shotgun (WGS) entry which is preliminary data.</text>
</comment>
<dbReference type="Proteomes" id="UP000479710">
    <property type="component" value="Unassembled WGS sequence"/>
</dbReference>
<organism evidence="2 3">
    <name type="scientific">Oryza meyeriana var. granulata</name>
    <dbReference type="NCBI Taxonomy" id="110450"/>
    <lineage>
        <taxon>Eukaryota</taxon>
        <taxon>Viridiplantae</taxon>
        <taxon>Streptophyta</taxon>
        <taxon>Embryophyta</taxon>
        <taxon>Tracheophyta</taxon>
        <taxon>Spermatophyta</taxon>
        <taxon>Magnoliopsida</taxon>
        <taxon>Liliopsida</taxon>
        <taxon>Poales</taxon>
        <taxon>Poaceae</taxon>
        <taxon>BOP clade</taxon>
        <taxon>Oryzoideae</taxon>
        <taxon>Oryzeae</taxon>
        <taxon>Oryzinae</taxon>
        <taxon>Oryza</taxon>
        <taxon>Oryza meyeriana</taxon>
    </lineage>
</organism>